<comment type="caution">
    <text evidence="14">The sequence shown here is derived from an EMBL/GenBank/DDBJ whole genome shotgun (WGS) entry which is preliminary data.</text>
</comment>
<dbReference type="Gene3D" id="3.30.1490.190">
    <property type="match status" value="1"/>
</dbReference>
<dbReference type="GO" id="GO:1900376">
    <property type="term" value="P:regulation of secondary metabolite biosynthetic process"/>
    <property type="evidence" value="ECO:0007669"/>
    <property type="project" value="TreeGrafter"/>
</dbReference>
<evidence type="ECO:0000256" key="4">
    <source>
        <dbReference type="ARBA" id="ARBA00020910"/>
    </source>
</evidence>
<keyword evidence="5" id="KW-0963">Cytoplasm</keyword>
<dbReference type="InterPro" id="IPR036388">
    <property type="entry name" value="WH-like_DNA-bd_sf"/>
</dbReference>
<comment type="subcellular location">
    <subcellularLocation>
        <location evidence="1">Cytoplasm</location>
    </subcellularLocation>
</comment>
<evidence type="ECO:0000256" key="8">
    <source>
        <dbReference type="ARBA" id="ARBA00022833"/>
    </source>
</evidence>
<evidence type="ECO:0000256" key="12">
    <source>
        <dbReference type="PIRSR" id="PIRSR602481-1"/>
    </source>
</evidence>
<evidence type="ECO:0000256" key="7">
    <source>
        <dbReference type="ARBA" id="ARBA00022723"/>
    </source>
</evidence>
<dbReference type="InterPro" id="IPR002481">
    <property type="entry name" value="FUR"/>
</dbReference>
<evidence type="ECO:0000313" key="15">
    <source>
        <dbReference type="Proteomes" id="UP000230859"/>
    </source>
</evidence>
<feature type="binding site" evidence="12">
    <location>
        <position position="140"/>
    </location>
    <ligand>
        <name>Zn(2+)</name>
        <dbReference type="ChEBI" id="CHEBI:29105"/>
    </ligand>
</feature>
<keyword evidence="11" id="KW-0804">Transcription</keyword>
<comment type="subunit">
    <text evidence="3">Homodimer.</text>
</comment>
<reference evidence="14 15" key="1">
    <citation type="submission" date="2017-09" db="EMBL/GenBank/DDBJ databases">
        <title>Depth-based differentiation of microbial function through sediment-hosted aquifers and enrichment of novel symbionts in the deep terrestrial subsurface.</title>
        <authorList>
            <person name="Probst A.J."/>
            <person name="Ladd B."/>
            <person name="Jarett J.K."/>
            <person name="Geller-Mcgrath D.E."/>
            <person name="Sieber C.M."/>
            <person name="Emerson J.B."/>
            <person name="Anantharaman K."/>
            <person name="Thomas B.C."/>
            <person name="Malmstrom R."/>
            <person name="Stieglmeier M."/>
            <person name="Klingl A."/>
            <person name="Woyke T."/>
            <person name="Ryan C.M."/>
            <person name="Banfield J.F."/>
        </authorList>
    </citation>
    <scope>NUCLEOTIDE SEQUENCE [LARGE SCALE GENOMIC DNA]</scope>
    <source>
        <strain evidence="14">CG11_big_fil_rev_8_21_14_0_20_45_26</strain>
    </source>
</reference>
<evidence type="ECO:0000256" key="13">
    <source>
        <dbReference type="PIRSR" id="PIRSR602481-2"/>
    </source>
</evidence>
<dbReference type="GO" id="GO:0000976">
    <property type="term" value="F:transcription cis-regulatory region binding"/>
    <property type="evidence" value="ECO:0007669"/>
    <property type="project" value="TreeGrafter"/>
</dbReference>
<dbReference type="SUPFAM" id="SSF46785">
    <property type="entry name" value="Winged helix' DNA-binding domain"/>
    <property type="match status" value="1"/>
</dbReference>
<evidence type="ECO:0000256" key="6">
    <source>
        <dbReference type="ARBA" id="ARBA00022491"/>
    </source>
</evidence>
<dbReference type="GO" id="GO:0005829">
    <property type="term" value="C:cytosol"/>
    <property type="evidence" value="ECO:0007669"/>
    <property type="project" value="TreeGrafter"/>
</dbReference>
<dbReference type="Proteomes" id="UP000230859">
    <property type="component" value="Unassembled WGS sequence"/>
</dbReference>
<dbReference type="Pfam" id="PF01475">
    <property type="entry name" value="FUR"/>
    <property type="match status" value="1"/>
</dbReference>
<accession>A0A2H0LQB2</accession>
<keyword evidence="9" id="KW-0805">Transcription regulation</keyword>
<comment type="similarity">
    <text evidence="2">Belongs to the Fur family.</text>
</comment>
<evidence type="ECO:0000256" key="11">
    <source>
        <dbReference type="ARBA" id="ARBA00023163"/>
    </source>
</evidence>
<comment type="cofactor">
    <cofactor evidence="13">
        <name>Mn(2+)</name>
        <dbReference type="ChEBI" id="CHEBI:29035"/>
    </cofactor>
    <cofactor evidence="13">
        <name>Fe(2+)</name>
        <dbReference type="ChEBI" id="CHEBI:29033"/>
    </cofactor>
    <text evidence="13">Binds 1 Mn(2+) or Fe(2+) ion per subunit.</text>
</comment>
<evidence type="ECO:0000256" key="10">
    <source>
        <dbReference type="ARBA" id="ARBA00023125"/>
    </source>
</evidence>
<dbReference type="GO" id="GO:0008270">
    <property type="term" value="F:zinc ion binding"/>
    <property type="evidence" value="ECO:0007669"/>
    <property type="project" value="TreeGrafter"/>
</dbReference>
<comment type="cofactor">
    <cofactor evidence="12">
        <name>Zn(2+)</name>
        <dbReference type="ChEBI" id="CHEBI:29105"/>
    </cofactor>
    <text evidence="12">Binds 1 zinc ion per subunit.</text>
</comment>
<name>A0A2H0LQB2_9BACT</name>
<keyword evidence="7 12" id="KW-0479">Metal-binding</keyword>
<feature type="binding site" evidence="12">
    <location>
        <position position="100"/>
    </location>
    <ligand>
        <name>Zn(2+)</name>
        <dbReference type="ChEBI" id="CHEBI:29105"/>
    </ligand>
</feature>
<feature type="binding site" evidence="12">
    <location>
        <position position="103"/>
    </location>
    <ligand>
        <name>Zn(2+)</name>
        <dbReference type="ChEBI" id="CHEBI:29105"/>
    </ligand>
</feature>
<feature type="binding site" evidence="13">
    <location>
        <position position="94"/>
    </location>
    <ligand>
        <name>Fe cation</name>
        <dbReference type="ChEBI" id="CHEBI:24875"/>
    </ligand>
</feature>
<dbReference type="PANTHER" id="PTHR33202">
    <property type="entry name" value="ZINC UPTAKE REGULATION PROTEIN"/>
    <property type="match status" value="1"/>
</dbReference>
<evidence type="ECO:0000256" key="9">
    <source>
        <dbReference type="ARBA" id="ARBA00023015"/>
    </source>
</evidence>
<dbReference type="InterPro" id="IPR036390">
    <property type="entry name" value="WH_DNA-bd_sf"/>
</dbReference>
<dbReference type="CDD" id="cd07153">
    <property type="entry name" value="Fur_like"/>
    <property type="match status" value="1"/>
</dbReference>
<dbReference type="EMBL" id="PCVY01000040">
    <property type="protein sequence ID" value="PIQ86568.1"/>
    <property type="molecule type" value="Genomic_DNA"/>
</dbReference>
<dbReference type="GO" id="GO:0003700">
    <property type="term" value="F:DNA-binding transcription factor activity"/>
    <property type="evidence" value="ECO:0007669"/>
    <property type="project" value="InterPro"/>
</dbReference>
<feature type="binding site" evidence="13">
    <location>
        <position position="115"/>
    </location>
    <ligand>
        <name>Fe cation</name>
        <dbReference type="ChEBI" id="CHEBI:24875"/>
    </ligand>
</feature>
<keyword evidence="10" id="KW-0238">DNA-binding</keyword>
<keyword evidence="8 12" id="KW-0862">Zinc</keyword>
<dbReference type="InterPro" id="IPR043135">
    <property type="entry name" value="Fur_C"/>
</dbReference>
<keyword evidence="13" id="KW-0408">Iron</keyword>
<dbReference type="GO" id="GO:0045892">
    <property type="term" value="P:negative regulation of DNA-templated transcription"/>
    <property type="evidence" value="ECO:0007669"/>
    <property type="project" value="TreeGrafter"/>
</dbReference>
<dbReference type="AlphaFoldDB" id="A0A2H0LQB2"/>
<keyword evidence="6" id="KW-0678">Repressor</keyword>
<proteinExistence type="inferred from homology"/>
<sequence>MIKKTKELDDFHKLLERKGLKYTYERQKICEEIMQLREHFDADSLYDRFKRKQMRISRDTVYRTLPLLLESGVIQKSVGAGKREFFERTRGKGHHDHMICLDCDKVVEFHSKEIEALQEKIAEEHGFKLAYHDHRLYVYCQKKNCQ</sequence>
<protein>
    <recommendedName>
        <fullName evidence="4">Ferric uptake regulation protein</fullName>
    </recommendedName>
</protein>
<evidence type="ECO:0000313" key="14">
    <source>
        <dbReference type="EMBL" id="PIQ86568.1"/>
    </source>
</evidence>
<gene>
    <name evidence="14" type="ORF">COV74_04105</name>
</gene>
<evidence type="ECO:0000256" key="2">
    <source>
        <dbReference type="ARBA" id="ARBA00007957"/>
    </source>
</evidence>
<evidence type="ECO:0000256" key="3">
    <source>
        <dbReference type="ARBA" id="ARBA00011738"/>
    </source>
</evidence>
<evidence type="ECO:0000256" key="5">
    <source>
        <dbReference type="ARBA" id="ARBA00022490"/>
    </source>
</evidence>
<feature type="binding site" evidence="13">
    <location>
        <position position="96"/>
    </location>
    <ligand>
        <name>Fe cation</name>
        <dbReference type="ChEBI" id="CHEBI:24875"/>
    </ligand>
</feature>
<dbReference type="PANTHER" id="PTHR33202:SF2">
    <property type="entry name" value="FERRIC UPTAKE REGULATION PROTEIN"/>
    <property type="match status" value="1"/>
</dbReference>
<organism evidence="14 15">
    <name type="scientific">Candidatus Abzuiibacterium crystallinum</name>
    <dbReference type="NCBI Taxonomy" id="1974748"/>
    <lineage>
        <taxon>Bacteria</taxon>
        <taxon>Pseudomonadati</taxon>
        <taxon>Candidatus Omnitrophota</taxon>
        <taxon>Candidatus Abzuiibacterium</taxon>
    </lineage>
</organism>
<dbReference type="Gene3D" id="1.10.10.10">
    <property type="entry name" value="Winged helix-like DNA-binding domain superfamily/Winged helix DNA-binding domain"/>
    <property type="match status" value="1"/>
</dbReference>
<feature type="binding site" evidence="13">
    <location>
        <position position="132"/>
    </location>
    <ligand>
        <name>Fe cation</name>
        <dbReference type="ChEBI" id="CHEBI:24875"/>
    </ligand>
</feature>
<evidence type="ECO:0000256" key="1">
    <source>
        <dbReference type="ARBA" id="ARBA00004496"/>
    </source>
</evidence>